<protein>
    <submittedName>
        <fullName evidence="1">Uncharacterized protein</fullName>
    </submittedName>
</protein>
<reference evidence="2 3" key="2">
    <citation type="journal article" date="2017" name="Genome Announc.">
        <title>Draft Genome Sequences of Four Alkaliphilic Bacteria Belonging to the Anaerobacillus Genus.</title>
        <authorList>
            <person name="Bassil N.M."/>
            <person name="Lloyd J.R."/>
        </authorList>
    </citation>
    <scope>NUCLEOTIDE SEQUENCE [LARGE SCALE GENOMIC DNA]</scope>
    <source>
        <strain evidence="2 3">NB2006</strain>
    </source>
</reference>
<reference evidence="2" key="4">
    <citation type="submission" date="2020-10" db="EMBL/GenBank/DDBJ databases">
        <authorList>
            <person name="Bassil N.M."/>
            <person name="Lloyd J.R."/>
        </authorList>
    </citation>
    <scope>NUCLEOTIDE SEQUENCE</scope>
    <source>
        <strain evidence="2">NB2006</strain>
    </source>
</reference>
<dbReference type="OrthoDB" id="243547at2"/>
<dbReference type="EMBL" id="CP063356">
    <property type="protein sequence ID" value="QOY36579.1"/>
    <property type="molecule type" value="Genomic_DNA"/>
</dbReference>
<reference evidence="2 3" key="3">
    <citation type="journal article" date="2019" name="Int. J. Syst. Evol. Microbiol.">
        <title>Anaerobacillus isosaccharinicus sp. nov., an alkaliphilic bacterium which degrades isosaccharinic acid.</title>
        <authorList>
            <person name="Bassil N.M."/>
            <person name="Lloyd J.R."/>
        </authorList>
    </citation>
    <scope>NUCLEOTIDE SEQUENCE [LARGE SCALE GENOMIC DNA]</scope>
    <source>
        <strain evidence="2 3">NB2006</strain>
    </source>
</reference>
<organism evidence="1 3">
    <name type="scientific">Anaerobacillus isosaccharinicus</name>
    <dbReference type="NCBI Taxonomy" id="1532552"/>
    <lineage>
        <taxon>Bacteria</taxon>
        <taxon>Bacillati</taxon>
        <taxon>Bacillota</taxon>
        <taxon>Bacilli</taxon>
        <taxon>Bacillales</taxon>
        <taxon>Bacillaceae</taxon>
        <taxon>Anaerobacillus</taxon>
    </lineage>
</organism>
<dbReference type="RefSeq" id="WP_071317033.1">
    <property type="nucleotide sequence ID" value="NZ_CP063356.2"/>
</dbReference>
<proteinExistence type="predicted"/>
<dbReference type="Proteomes" id="UP000180175">
    <property type="component" value="Chromosome"/>
</dbReference>
<gene>
    <name evidence="2" type="ORF">AWH56_002540</name>
    <name evidence="1" type="ORF">AWH56_10090</name>
</gene>
<dbReference type="AlphaFoldDB" id="A0A1S2M2R1"/>
<sequence>MNSSFLGAFIIEKYGLAQTPFIRFLNEVRKNEAAIISVHEEVNELSGKNYERYELFQYDQLWKRKNH</sequence>
<name>A0A1S2M2R1_9BACI</name>
<evidence type="ECO:0000313" key="3">
    <source>
        <dbReference type="Proteomes" id="UP000180175"/>
    </source>
</evidence>
<accession>A0A1S2M2R1</accession>
<reference evidence="1 3" key="1">
    <citation type="submission" date="2016-10" db="EMBL/GenBank/DDBJ databases">
        <title>Draft genome sequences of four alkaliphilic bacteria belonging to the Anaerobacillus genus.</title>
        <authorList>
            <person name="Bassil N.M."/>
            <person name="Lloyd J.R."/>
        </authorList>
    </citation>
    <scope>NUCLEOTIDE SEQUENCE [LARGE SCALE GENOMIC DNA]</scope>
    <source>
        <strain evidence="1 3">NB2006</strain>
    </source>
</reference>
<dbReference type="KEGG" id="aia:AWH56_002540"/>
<evidence type="ECO:0000313" key="1">
    <source>
        <dbReference type="EMBL" id="OIJ19029.1"/>
    </source>
</evidence>
<evidence type="ECO:0000313" key="2">
    <source>
        <dbReference type="EMBL" id="QOY36579.1"/>
    </source>
</evidence>
<dbReference type="EMBL" id="LQXD01000084">
    <property type="protein sequence ID" value="OIJ19029.1"/>
    <property type="molecule type" value="Genomic_DNA"/>
</dbReference>
<keyword evidence="3" id="KW-1185">Reference proteome</keyword>